<reference evidence="1" key="1">
    <citation type="journal article" date="2023" name="Int. J. Mol. Sci.">
        <title>Metagenomics Revealed a New Genus 'Candidatus Thiocaldithrix dubininis' gen. nov., sp. nov. and a New Species 'Candidatus Thiothrix putei' sp. nov. in the Family Thiotrichaceae, Some Members of Which Have Traits of Both Na+- and H+-Motive Energetics.</title>
        <authorList>
            <person name="Ravin N.V."/>
            <person name="Muntyan M.S."/>
            <person name="Smolyakov D.D."/>
            <person name="Rudenko T.S."/>
            <person name="Beletsky A.V."/>
            <person name="Mardanov A.V."/>
            <person name="Grabovich M.Y."/>
        </authorList>
    </citation>
    <scope>NUCLEOTIDE SEQUENCE</scope>
    <source>
        <strain evidence="1">GKL-01</strain>
    </source>
</reference>
<dbReference type="Pfam" id="PF09652">
    <property type="entry name" value="Cas_VVA1548"/>
    <property type="match status" value="1"/>
</dbReference>
<dbReference type="KEGG" id="tdu:QJT80_06945"/>
<dbReference type="NCBIfam" id="TIGR02620">
    <property type="entry name" value="cas_VVA1548"/>
    <property type="match status" value="1"/>
</dbReference>
<dbReference type="Proteomes" id="UP001300672">
    <property type="component" value="Chromosome"/>
</dbReference>
<reference evidence="1" key="2">
    <citation type="submission" date="2023-04" db="EMBL/GenBank/DDBJ databases">
        <authorList>
            <person name="Beletskiy A.V."/>
            <person name="Mardanov A.V."/>
            <person name="Ravin N.V."/>
        </authorList>
    </citation>
    <scope>NUCLEOTIDE SEQUENCE</scope>
    <source>
        <strain evidence="1">GKL-01</strain>
    </source>
</reference>
<gene>
    <name evidence="1" type="primary">csx16</name>
    <name evidence="1" type="ORF">QJT80_06945</name>
</gene>
<dbReference type="AlphaFoldDB" id="A0AA95HBL8"/>
<dbReference type="EMBL" id="CP124755">
    <property type="protein sequence ID" value="WGZ92214.1"/>
    <property type="molecule type" value="Genomic_DNA"/>
</dbReference>
<organism evidence="1">
    <name type="scientific">Candidatus Thiocaldithrix dubininis</name>
    <dbReference type="NCBI Taxonomy" id="3080823"/>
    <lineage>
        <taxon>Bacteria</taxon>
        <taxon>Pseudomonadati</taxon>
        <taxon>Pseudomonadota</taxon>
        <taxon>Gammaproteobacteria</taxon>
        <taxon>Thiotrichales</taxon>
        <taxon>Thiotrichaceae</taxon>
        <taxon>Candidatus Thiocaldithrix</taxon>
    </lineage>
</organism>
<protein>
    <submittedName>
        <fullName evidence="1">CRISPR-associated protein Csx16</fullName>
    </submittedName>
</protein>
<name>A0AA95HBL8_9GAMM</name>
<accession>A0AA95HBL8</accession>
<proteinExistence type="predicted"/>
<evidence type="ECO:0000313" key="1">
    <source>
        <dbReference type="EMBL" id="WGZ92214.1"/>
    </source>
</evidence>
<dbReference type="InterPro" id="IPR013443">
    <property type="entry name" value="CRISPR-assoc_prot_Csx16"/>
</dbReference>
<sequence>MTTYFISRHAGAIAWAESEGFHVDQQLQHLDVEQIQAGDQILGTLPVNLIAQVNARGARYFHLTLELPASLRGQELTADLMREHGARLEEYQATLVMPTP</sequence>